<dbReference type="GO" id="GO:0006886">
    <property type="term" value="P:intracellular protein transport"/>
    <property type="evidence" value="ECO:0007669"/>
    <property type="project" value="InterPro"/>
</dbReference>
<dbReference type="WBParaSite" id="Csp11.Scaffold630.g20783.t1">
    <property type="protein sequence ID" value="Csp11.Scaffold630.g20783.t1"/>
    <property type="gene ID" value="Csp11.Scaffold630.g20783"/>
</dbReference>
<protein>
    <submittedName>
        <fullName evidence="4">SRP-alpha_N domain-containing protein</fullName>
    </submittedName>
</protein>
<name>A0A1I7UZ33_9PELO</name>
<reference evidence="4" key="1">
    <citation type="submission" date="2016-11" db="UniProtKB">
        <authorList>
            <consortium name="WormBaseParasite"/>
        </authorList>
    </citation>
    <scope>IDENTIFICATION</scope>
</reference>
<evidence type="ECO:0000256" key="1">
    <source>
        <dbReference type="SAM" id="MobiDB-lite"/>
    </source>
</evidence>
<feature type="region of interest" description="Disordered" evidence="1">
    <location>
        <begin position="92"/>
        <end position="136"/>
    </location>
</feature>
<feature type="compositionally biased region" description="Basic and acidic residues" evidence="1">
    <location>
        <begin position="1"/>
        <end position="28"/>
    </location>
</feature>
<dbReference type="GO" id="GO:0003924">
    <property type="term" value="F:GTPase activity"/>
    <property type="evidence" value="ECO:0007669"/>
    <property type="project" value="InterPro"/>
</dbReference>
<keyword evidence="3" id="KW-1185">Reference proteome</keyword>
<dbReference type="Proteomes" id="UP000095282">
    <property type="component" value="Unplaced"/>
</dbReference>
<feature type="compositionally biased region" description="Basic and acidic residues" evidence="1">
    <location>
        <begin position="92"/>
        <end position="121"/>
    </location>
</feature>
<evidence type="ECO:0000259" key="2">
    <source>
        <dbReference type="Pfam" id="PF04086"/>
    </source>
</evidence>
<dbReference type="eggNOG" id="KOG0781">
    <property type="taxonomic scope" value="Eukaryota"/>
</dbReference>
<accession>A0A1I7UZ33</accession>
<dbReference type="Pfam" id="PF04086">
    <property type="entry name" value="SRP-alpha_N"/>
    <property type="match status" value="1"/>
</dbReference>
<evidence type="ECO:0000313" key="3">
    <source>
        <dbReference type="Proteomes" id="UP000095282"/>
    </source>
</evidence>
<dbReference type="STRING" id="1561998.A0A1I7UZ33"/>
<organism evidence="3 4">
    <name type="scientific">Caenorhabditis tropicalis</name>
    <dbReference type="NCBI Taxonomy" id="1561998"/>
    <lineage>
        <taxon>Eukaryota</taxon>
        <taxon>Metazoa</taxon>
        <taxon>Ecdysozoa</taxon>
        <taxon>Nematoda</taxon>
        <taxon>Chromadorea</taxon>
        <taxon>Rhabditida</taxon>
        <taxon>Rhabditina</taxon>
        <taxon>Rhabditomorpha</taxon>
        <taxon>Rhabditoidea</taxon>
        <taxon>Rhabditidae</taxon>
        <taxon>Peloderinae</taxon>
        <taxon>Caenorhabditis</taxon>
    </lineage>
</organism>
<dbReference type="AlphaFoldDB" id="A0A1I7UZ33"/>
<proteinExistence type="predicted"/>
<feature type="compositionally biased region" description="Acidic residues" evidence="1">
    <location>
        <begin position="43"/>
        <end position="52"/>
    </location>
</feature>
<feature type="domain" description="Signal recognition particle receptor alpha subunit N-terminal" evidence="2">
    <location>
        <begin position="14"/>
        <end position="159"/>
    </location>
</feature>
<evidence type="ECO:0000313" key="4">
    <source>
        <dbReference type="WBParaSite" id="Csp11.Scaffold630.g20783.t1"/>
    </source>
</evidence>
<feature type="region of interest" description="Disordered" evidence="1">
    <location>
        <begin position="1"/>
        <end position="64"/>
    </location>
</feature>
<dbReference type="InterPro" id="IPR007222">
    <property type="entry name" value="Sig_recog_particle_rcpt_asu_N"/>
</dbReference>
<dbReference type="GO" id="GO:0005785">
    <property type="term" value="C:signal recognition particle receptor complex"/>
    <property type="evidence" value="ECO:0007669"/>
    <property type="project" value="InterPro"/>
</dbReference>
<dbReference type="GO" id="GO:0005047">
    <property type="term" value="F:signal recognition particle binding"/>
    <property type="evidence" value="ECO:0007669"/>
    <property type="project" value="InterPro"/>
</dbReference>
<dbReference type="GO" id="GO:0005525">
    <property type="term" value="F:GTP binding"/>
    <property type="evidence" value="ECO:0007669"/>
    <property type="project" value="InterPro"/>
</dbReference>
<sequence>MKEIRYSSHKNDENATAEEDNRFVESMRDQIGSLKGDLRSLQDSEDEDEEPEEQRVVKQTGGCSSMVKGLVVEKKLSTEDLTPLVEKMRDNLIRSPNEEGLRRRGQLFKEKGGATKKKTEADQPTSPKPKGNQARVWDLSGKASDVKTLDRSDNNNEMSEWNMNIQEILYGYEHTDFGDYSNVFDESVFDMHEASCSEECTDPLESSRENEKNCRTVETIDDLDDIGSTFEFGNAAVEFEDFYGLYLGYFEKEPTDSTVQVRFWRGEKTCNFDFLEGLIRNRF</sequence>